<organism evidence="4 5">
    <name type="scientific">Actinopolymorpha rutila</name>
    <dbReference type="NCBI Taxonomy" id="446787"/>
    <lineage>
        <taxon>Bacteria</taxon>
        <taxon>Bacillati</taxon>
        <taxon>Actinomycetota</taxon>
        <taxon>Actinomycetes</taxon>
        <taxon>Propionibacteriales</taxon>
        <taxon>Actinopolymorphaceae</taxon>
        <taxon>Actinopolymorpha</taxon>
    </lineage>
</organism>
<proteinExistence type="predicted"/>
<evidence type="ECO:0000313" key="4">
    <source>
        <dbReference type="EMBL" id="NYH91630.1"/>
    </source>
</evidence>
<evidence type="ECO:0000256" key="1">
    <source>
        <dbReference type="SAM" id="MobiDB-lite"/>
    </source>
</evidence>
<dbReference type="RefSeq" id="WP_179789180.1">
    <property type="nucleotide sequence ID" value="NZ_BAAARR010000001.1"/>
</dbReference>
<name>A0A852ZRI7_9ACTN</name>
<keyword evidence="2" id="KW-1133">Transmembrane helix</keyword>
<reference evidence="4 5" key="1">
    <citation type="submission" date="2020-07" db="EMBL/GenBank/DDBJ databases">
        <title>Sequencing the genomes of 1000 actinobacteria strains.</title>
        <authorList>
            <person name="Klenk H.-P."/>
        </authorList>
    </citation>
    <scope>NUCLEOTIDE SEQUENCE [LARGE SCALE GENOMIC DNA]</scope>
    <source>
        <strain evidence="4 5">DSM 18448</strain>
    </source>
</reference>
<feature type="domain" description="DUF4350" evidence="3">
    <location>
        <begin position="70"/>
        <end position="262"/>
    </location>
</feature>
<sequence length="448" mass="45920">MSAPTKPPAVSTYAGPSPDPGAPAGRSVEPTARQRWRRSRGTLAILAVLVLGGLVSAVLLGRTEGGDLDPASARQSGGRALAVLLDDRGVGVRRVDNLDAALRLAARGTTLVVAQPDLLTPAQLDRLVRAGSGRLVLFAPGEQVLRVLAPDAVRAGETFAPATRTPGCSLRAARRAGPVRVDGPMYRALPGASAVGCYGDGSRFGLLRLAHQPTTRPGGRADPGSTARVRGGRTVDVVGPATSFANSRLAEDGNAALALNLLGPERELVWYVPSPTDPSAAPPGTPGGGEQRSLTSLLPDGVRFGAGQAAVAVALLMLAAARRLGPVVPEPLPVVVRASEAVEGRARLYHRARARARAADALRAATAARLAPLLGQESPGSGRATGRVLGQGPDTLVAAVAGRTGRDGGQVRRLLAECAAGGQTPEDDAALVRLAAELDTLEQEVRRS</sequence>
<keyword evidence="2" id="KW-0812">Transmembrane</keyword>
<dbReference type="InterPro" id="IPR025646">
    <property type="entry name" value="DUF4350"/>
</dbReference>
<gene>
    <name evidence="4" type="ORF">F4554_004268</name>
</gene>
<feature type="region of interest" description="Disordered" evidence="1">
    <location>
        <begin position="274"/>
        <end position="296"/>
    </location>
</feature>
<feature type="transmembrane region" description="Helical" evidence="2">
    <location>
        <begin position="43"/>
        <end position="61"/>
    </location>
</feature>
<feature type="region of interest" description="Disordered" evidence="1">
    <location>
        <begin position="212"/>
        <end position="231"/>
    </location>
</feature>
<feature type="region of interest" description="Disordered" evidence="1">
    <location>
        <begin position="1"/>
        <end position="34"/>
    </location>
</feature>
<evidence type="ECO:0000313" key="5">
    <source>
        <dbReference type="Proteomes" id="UP000579605"/>
    </source>
</evidence>
<dbReference type="EMBL" id="JACBZH010000001">
    <property type="protein sequence ID" value="NYH91630.1"/>
    <property type="molecule type" value="Genomic_DNA"/>
</dbReference>
<evidence type="ECO:0000259" key="3">
    <source>
        <dbReference type="Pfam" id="PF14258"/>
    </source>
</evidence>
<comment type="caution">
    <text evidence="4">The sequence shown here is derived from an EMBL/GenBank/DDBJ whole genome shotgun (WGS) entry which is preliminary data.</text>
</comment>
<accession>A0A852ZRI7</accession>
<protein>
    <recommendedName>
        <fullName evidence="3">DUF4350 domain-containing protein</fullName>
    </recommendedName>
</protein>
<keyword evidence="2" id="KW-0472">Membrane</keyword>
<dbReference type="Proteomes" id="UP000579605">
    <property type="component" value="Unassembled WGS sequence"/>
</dbReference>
<dbReference type="Pfam" id="PF14258">
    <property type="entry name" value="DUF4350"/>
    <property type="match status" value="1"/>
</dbReference>
<keyword evidence="5" id="KW-1185">Reference proteome</keyword>
<evidence type="ECO:0000256" key="2">
    <source>
        <dbReference type="SAM" id="Phobius"/>
    </source>
</evidence>
<dbReference type="AlphaFoldDB" id="A0A852ZRI7"/>